<dbReference type="SUPFAM" id="SSF47090">
    <property type="entry name" value="PGBD-like"/>
    <property type="match status" value="1"/>
</dbReference>
<dbReference type="InterPro" id="IPR036366">
    <property type="entry name" value="PGBDSf"/>
</dbReference>
<keyword evidence="1" id="KW-0812">Transmembrane</keyword>
<name>A0A382VBU6_9ZZZZ</name>
<dbReference type="EMBL" id="UINC01150722">
    <property type="protein sequence ID" value="SVD43920.1"/>
    <property type="molecule type" value="Genomic_DNA"/>
</dbReference>
<feature type="domain" description="Peptidoglycan binding-like" evidence="2">
    <location>
        <begin position="127"/>
        <end position="177"/>
    </location>
</feature>
<proteinExistence type="predicted"/>
<dbReference type="Pfam" id="PF01471">
    <property type="entry name" value="PG_binding_1"/>
    <property type="match status" value="1"/>
</dbReference>
<keyword evidence="1" id="KW-1133">Transmembrane helix</keyword>
<gene>
    <name evidence="3" type="ORF">METZ01_LOCUS396774</name>
</gene>
<sequence>RPPDCTHPPFNAMTDAWYGLTTGRPGISAPPASTIWVLRGYIQYHDVTRAAIIGLVNWIQRSFNIFLHRRAGLVLAGVCLLLIVGAKVTAARIPLIVPAAQPLLMLVALSDTEIDSETKTGRYSLLVRQIQLRLAELGLYGGRIGGVMSAETAEAIRTYQRFANLPVDGKPSHELLDNLTSAAGEAQHLLLRLDRSQADQIEKARSVLEQAFGPDWAIEARAVVVDAVPDLQALKARAEHCYGAPEPACLIVEAEVAAESVEKDNLRDWALSDIISAQARIGQSEE</sequence>
<dbReference type="Gene3D" id="1.10.101.10">
    <property type="entry name" value="PGBD-like superfamily/PGBD"/>
    <property type="match status" value="1"/>
</dbReference>
<feature type="transmembrane region" description="Helical" evidence="1">
    <location>
        <begin position="71"/>
        <end position="90"/>
    </location>
</feature>
<feature type="non-terminal residue" evidence="3">
    <location>
        <position position="1"/>
    </location>
</feature>
<dbReference type="AlphaFoldDB" id="A0A382VBU6"/>
<evidence type="ECO:0000313" key="3">
    <source>
        <dbReference type="EMBL" id="SVD43920.1"/>
    </source>
</evidence>
<reference evidence="3" key="1">
    <citation type="submission" date="2018-05" db="EMBL/GenBank/DDBJ databases">
        <authorList>
            <person name="Lanie J.A."/>
            <person name="Ng W.-L."/>
            <person name="Kazmierczak K.M."/>
            <person name="Andrzejewski T.M."/>
            <person name="Davidsen T.M."/>
            <person name="Wayne K.J."/>
            <person name="Tettelin H."/>
            <person name="Glass J.I."/>
            <person name="Rusch D."/>
            <person name="Podicherti R."/>
            <person name="Tsui H.-C.T."/>
            <person name="Winkler M.E."/>
        </authorList>
    </citation>
    <scope>NUCLEOTIDE SEQUENCE</scope>
</reference>
<evidence type="ECO:0000259" key="2">
    <source>
        <dbReference type="Pfam" id="PF01471"/>
    </source>
</evidence>
<dbReference type="InterPro" id="IPR002477">
    <property type="entry name" value="Peptidoglycan-bd-like"/>
</dbReference>
<feature type="non-terminal residue" evidence="3">
    <location>
        <position position="286"/>
    </location>
</feature>
<evidence type="ECO:0000256" key="1">
    <source>
        <dbReference type="SAM" id="Phobius"/>
    </source>
</evidence>
<dbReference type="InterPro" id="IPR036365">
    <property type="entry name" value="PGBD-like_sf"/>
</dbReference>
<protein>
    <recommendedName>
        <fullName evidence="2">Peptidoglycan binding-like domain-containing protein</fullName>
    </recommendedName>
</protein>
<organism evidence="3">
    <name type="scientific">marine metagenome</name>
    <dbReference type="NCBI Taxonomy" id="408172"/>
    <lineage>
        <taxon>unclassified sequences</taxon>
        <taxon>metagenomes</taxon>
        <taxon>ecological metagenomes</taxon>
    </lineage>
</organism>
<keyword evidence="1" id="KW-0472">Membrane</keyword>
<accession>A0A382VBU6</accession>